<keyword evidence="10" id="KW-1185">Reference proteome</keyword>
<dbReference type="InterPro" id="IPR000717">
    <property type="entry name" value="PCI_dom"/>
</dbReference>
<dbReference type="InterPro" id="IPR040134">
    <property type="entry name" value="PSMD12/CSN4"/>
</dbReference>
<dbReference type="InterPro" id="IPR036390">
    <property type="entry name" value="WH_DNA-bd_sf"/>
</dbReference>
<dbReference type="STRING" id="34508.A0A4U8UP95"/>
<dbReference type="GO" id="GO:0008180">
    <property type="term" value="C:COP9 signalosome"/>
    <property type="evidence" value="ECO:0007669"/>
    <property type="project" value="UniProtKB-KW"/>
</dbReference>
<dbReference type="Pfam" id="PF22241">
    <property type="entry name" value="PSMD12-CSN4_N"/>
    <property type="match status" value="1"/>
</dbReference>
<evidence type="ECO:0000256" key="3">
    <source>
        <dbReference type="ARBA" id="ARBA00010417"/>
    </source>
</evidence>
<evidence type="ECO:0000313" key="10">
    <source>
        <dbReference type="Proteomes" id="UP000298663"/>
    </source>
</evidence>
<evidence type="ECO:0000313" key="9">
    <source>
        <dbReference type="EMBL" id="TMS34125.1"/>
    </source>
</evidence>
<dbReference type="AlphaFoldDB" id="A0A4U8UP95"/>
<dbReference type="Proteomes" id="UP000298663">
    <property type="component" value="Chromosome X"/>
</dbReference>
<gene>
    <name evidence="9" type="ORF">L596_001771</name>
</gene>
<reference evidence="9 10" key="2">
    <citation type="journal article" date="2019" name="G3 (Bethesda)">
        <title>Hybrid Assembly of the Genome of the Entomopathogenic Nematode Steinernema carpocapsae Identifies the X-Chromosome.</title>
        <authorList>
            <person name="Serra L."/>
            <person name="Macchietto M."/>
            <person name="Macias-Munoz A."/>
            <person name="McGill C.J."/>
            <person name="Rodriguez I.M."/>
            <person name="Rodriguez B."/>
            <person name="Murad R."/>
            <person name="Mortazavi A."/>
        </authorList>
    </citation>
    <scope>NUCLEOTIDE SEQUENCE [LARGE SCALE GENOMIC DNA]</scope>
    <source>
        <strain evidence="9 10">ALL</strain>
    </source>
</reference>
<keyword evidence="7" id="KW-0539">Nucleus</keyword>
<protein>
    <recommendedName>
        <fullName evidence="4">COP9 signalosome complex subunit 4</fullName>
    </recommendedName>
</protein>
<dbReference type="OrthoDB" id="295656at2759"/>
<dbReference type="GO" id="GO:0005829">
    <property type="term" value="C:cytosol"/>
    <property type="evidence" value="ECO:0007669"/>
    <property type="project" value="TreeGrafter"/>
</dbReference>
<dbReference type="InterPro" id="IPR036388">
    <property type="entry name" value="WH-like_DNA-bd_sf"/>
</dbReference>
<evidence type="ECO:0000256" key="6">
    <source>
        <dbReference type="ARBA" id="ARBA00022790"/>
    </source>
</evidence>
<dbReference type="PANTHER" id="PTHR10855:SF2">
    <property type="entry name" value="COP9 SIGNALOSOME COMPLEX SUBUNIT 4"/>
    <property type="match status" value="1"/>
</dbReference>
<comment type="subcellular location">
    <subcellularLocation>
        <location evidence="2">Cytoplasm</location>
    </subcellularLocation>
    <subcellularLocation>
        <location evidence="1">Nucleus</location>
    </subcellularLocation>
</comment>
<feature type="domain" description="PCI" evidence="8">
    <location>
        <begin position="212"/>
        <end position="380"/>
    </location>
</feature>
<dbReference type="Gene3D" id="1.10.10.10">
    <property type="entry name" value="Winged helix-like DNA-binding domain superfamily/Winged helix DNA-binding domain"/>
    <property type="match status" value="1"/>
</dbReference>
<name>A0A4U8UP95_STECR</name>
<dbReference type="EMBL" id="CM016762">
    <property type="protein sequence ID" value="TMS34125.1"/>
    <property type="molecule type" value="Genomic_DNA"/>
</dbReference>
<dbReference type="InterPro" id="IPR054559">
    <property type="entry name" value="PSMD12-CSN4-like_N"/>
</dbReference>
<evidence type="ECO:0000256" key="1">
    <source>
        <dbReference type="ARBA" id="ARBA00004123"/>
    </source>
</evidence>
<dbReference type="PROSITE" id="PS50250">
    <property type="entry name" value="PCI"/>
    <property type="match status" value="1"/>
</dbReference>
<keyword evidence="6" id="KW-0736">Signalosome</keyword>
<evidence type="ECO:0000256" key="4">
    <source>
        <dbReference type="ARBA" id="ARBA00014881"/>
    </source>
</evidence>
<dbReference type="Pfam" id="PF01399">
    <property type="entry name" value="PCI"/>
    <property type="match status" value="1"/>
</dbReference>
<proteinExistence type="inferred from homology"/>
<comment type="similarity">
    <text evidence="3">Belongs to the CSN4 family.</text>
</comment>
<evidence type="ECO:0000259" key="8">
    <source>
        <dbReference type="PROSITE" id="PS50250"/>
    </source>
</evidence>
<dbReference type="EMBL" id="AZBU02000001">
    <property type="protein sequence ID" value="TMS34125.1"/>
    <property type="molecule type" value="Genomic_DNA"/>
</dbReference>
<sequence>MATALFYDEALNGEEILNILSTNMDREDQTEKLVSMIKKVVNNAEAEASQLVDDLVCFTEMIINYDDASMMVLKVVLKALLEEMTPHPPVMDNAVICRLGHRLLKVFQSRMYSFEAYATNIWLRLAEIYEVEEKFVEAAQMLGSIPIETGTRPYSAEMKFRTYLRIAENYLQAGEIGQASHNLKRASFLQTAAGCEELNTRYKFISVEILDRSGKFIDAAQRYYQFSMLPTLTRTEKEDYLTKAINCTVLATPSQKKTNLLTALCKDDRCASLPTFAVINKMFKKMIIHPCELEFFEANLKDHQKKSVGGSSMLQKAIVEQNMLAASQLYKNVSFDVLGKMLGINADRAQILAAEMIVDGKFQATIDQVDGYIYFNDHASGYVDQRVQQTFDQVNKITEMIFAAHPEWVAQQMANNAPSSM</sequence>
<evidence type="ECO:0000256" key="2">
    <source>
        <dbReference type="ARBA" id="ARBA00004496"/>
    </source>
</evidence>
<keyword evidence="5" id="KW-0963">Cytoplasm</keyword>
<dbReference type="PANTHER" id="PTHR10855">
    <property type="entry name" value="26S PROTEASOME NON-ATPASE REGULATORY SUBUNIT 12/COP9 SIGNALOSOME COMPLEX SUBUNIT 4"/>
    <property type="match status" value="1"/>
</dbReference>
<accession>A0A4U8UP95</accession>
<dbReference type="SUPFAM" id="SSF46785">
    <property type="entry name" value="Winged helix' DNA-binding domain"/>
    <property type="match status" value="1"/>
</dbReference>
<comment type="caution">
    <text evidence="9">The sequence shown here is derived from an EMBL/GenBank/DDBJ whole genome shotgun (WGS) entry which is preliminary data.</text>
</comment>
<evidence type="ECO:0000256" key="5">
    <source>
        <dbReference type="ARBA" id="ARBA00022490"/>
    </source>
</evidence>
<dbReference type="SMART" id="SM00088">
    <property type="entry name" value="PINT"/>
    <property type="match status" value="1"/>
</dbReference>
<reference evidence="9 10" key="1">
    <citation type="journal article" date="2015" name="Genome Biol.">
        <title>Comparative genomics of Steinernema reveals deeply conserved gene regulatory networks.</title>
        <authorList>
            <person name="Dillman A.R."/>
            <person name="Macchietto M."/>
            <person name="Porter C.F."/>
            <person name="Rogers A."/>
            <person name="Williams B."/>
            <person name="Antoshechkin I."/>
            <person name="Lee M.M."/>
            <person name="Goodwin Z."/>
            <person name="Lu X."/>
            <person name="Lewis E.E."/>
            <person name="Goodrich-Blair H."/>
            <person name="Stock S.P."/>
            <person name="Adams B.J."/>
            <person name="Sternberg P.W."/>
            <person name="Mortazavi A."/>
        </authorList>
    </citation>
    <scope>NUCLEOTIDE SEQUENCE [LARGE SCALE GENOMIC DNA]</scope>
    <source>
        <strain evidence="9 10">ALL</strain>
    </source>
</reference>
<organism evidence="9 10">
    <name type="scientific">Steinernema carpocapsae</name>
    <name type="common">Entomopathogenic nematode</name>
    <dbReference type="NCBI Taxonomy" id="34508"/>
    <lineage>
        <taxon>Eukaryota</taxon>
        <taxon>Metazoa</taxon>
        <taxon>Ecdysozoa</taxon>
        <taxon>Nematoda</taxon>
        <taxon>Chromadorea</taxon>
        <taxon>Rhabditida</taxon>
        <taxon>Tylenchina</taxon>
        <taxon>Panagrolaimomorpha</taxon>
        <taxon>Strongyloidoidea</taxon>
        <taxon>Steinernematidae</taxon>
        <taxon>Steinernema</taxon>
    </lineage>
</organism>
<evidence type="ECO:0000256" key="7">
    <source>
        <dbReference type="ARBA" id="ARBA00023242"/>
    </source>
</evidence>